<dbReference type="InterPro" id="IPR033443">
    <property type="entry name" value="PROP1-like_PPR_dom"/>
</dbReference>
<dbReference type="NCBIfam" id="TIGR00756">
    <property type="entry name" value="PPR"/>
    <property type="match status" value="3"/>
</dbReference>
<feature type="domain" description="PROP1-like PPR" evidence="14">
    <location>
        <begin position="232"/>
        <end position="340"/>
    </location>
</feature>
<dbReference type="EMBL" id="AFYH01103455">
    <property type="status" value="NOT_ANNOTATED_CDS"/>
    <property type="molecule type" value="Genomic_DNA"/>
</dbReference>
<evidence type="ECO:0000256" key="3">
    <source>
        <dbReference type="ARBA" id="ARBA00022448"/>
    </source>
</evidence>
<evidence type="ECO:0000256" key="13">
    <source>
        <dbReference type="PROSITE-ProRule" id="PRU00708"/>
    </source>
</evidence>
<dbReference type="PANTHER" id="PTHR46669">
    <property type="entry name" value="LEUCINE-RICH PPR MOTIF-CONTAINING PROTEIN, MITOCHONDRIAL"/>
    <property type="match status" value="1"/>
</dbReference>
<evidence type="ECO:0000256" key="5">
    <source>
        <dbReference type="ARBA" id="ARBA00022884"/>
    </source>
</evidence>
<dbReference type="PROSITE" id="PS51375">
    <property type="entry name" value="PPR"/>
    <property type="match status" value="3"/>
</dbReference>
<dbReference type="PANTHER" id="PTHR46669:SF1">
    <property type="entry name" value="LEUCINE-RICH PPR MOTIF-CONTAINING PROTEIN, MITOCHONDRIAL"/>
    <property type="match status" value="1"/>
</dbReference>
<reference evidence="16" key="1">
    <citation type="submission" date="2011-08" db="EMBL/GenBank/DDBJ databases">
        <title>The draft genome of Latimeria chalumnae.</title>
        <authorList>
            <person name="Di Palma F."/>
            <person name="Alfoldi J."/>
            <person name="Johnson J."/>
            <person name="Berlin A."/>
            <person name="Gnerre S."/>
            <person name="Jaffe D."/>
            <person name="MacCallum I."/>
            <person name="Young S."/>
            <person name="Walker B.J."/>
            <person name="Lander E."/>
            <person name="Lindblad-Toh K."/>
        </authorList>
    </citation>
    <scope>NUCLEOTIDE SEQUENCE [LARGE SCALE GENOMIC DNA]</scope>
    <source>
        <strain evidence="16">Wild caught</strain>
    </source>
</reference>
<reference evidence="15" key="3">
    <citation type="submission" date="2025-09" db="UniProtKB">
        <authorList>
            <consortium name="Ensembl"/>
        </authorList>
    </citation>
    <scope>IDENTIFICATION</scope>
</reference>
<dbReference type="GO" id="GO:0003730">
    <property type="term" value="F:mRNA 3'-UTR binding"/>
    <property type="evidence" value="ECO:0007669"/>
    <property type="project" value="TreeGrafter"/>
</dbReference>
<gene>
    <name evidence="15" type="primary">LRPPRC</name>
</gene>
<dbReference type="InterPro" id="IPR033490">
    <property type="entry name" value="LRP130"/>
</dbReference>
<evidence type="ECO:0000256" key="12">
    <source>
        <dbReference type="ARBA" id="ARBA00069602"/>
    </source>
</evidence>
<keyword evidence="4" id="KW-0677">Repeat</keyword>
<dbReference type="FunCoup" id="H3B212">
    <property type="interactions" value="2347"/>
</dbReference>
<dbReference type="Gene3D" id="1.25.40.10">
    <property type="entry name" value="Tetratricopeptide repeat domain"/>
    <property type="match status" value="3"/>
</dbReference>
<keyword evidence="3" id="KW-0813">Transport</keyword>
<evidence type="ECO:0000256" key="4">
    <source>
        <dbReference type="ARBA" id="ARBA00022737"/>
    </source>
</evidence>
<evidence type="ECO:0000256" key="1">
    <source>
        <dbReference type="ARBA" id="ARBA00004123"/>
    </source>
</evidence>
<dbReference type="Pfam" id="PF17177">
    <property type="entry name" value="PPR_long"/>
    <property type="match status" value="1"/>
</dbReference>
<feature type="repeat" description="PPR" evidence="13">
    <location>
        <begin position="241"/>
        <end position="275"/>
    </location>
</feature>
<proteinExistence type="predicted"/>
<dbReference type="EMBL" id="AFYH01103456">
    <property type="status" value="NOT_ANNOTATED_CDS"/>
    <property type="molecule type" value="Genomic_DNA"/>
</dbReference>
<evidence type="ECO:0000256" key="2">
    <source>
        <dbReference type="ARBA" id="ARBA00004173"/>
    </source>
</evidence>
<dbReference type="InterPro" id="IPR002885">
    <property type="entry name" value="PPR_rpt"/>
</dbReference>
<organism evidence="15 16">
    <name type="scientific">Latimeria chalumnae</name>
    <name type="common">Coelacanth</name>
    <dbReference type="NCBI Taxonomy" id="7897"/>
    <lineage>
        <taxon>Eukaryota</taxon>
        <taxon>Metazoa</taxon>
        <taxon>Chordata</taxon>
        <taxon>Craniata</taxon>
        <taxon>Vertebrata</taxon>
        <taxon>Euteleostomi</taxon>
        <taxon>Coelacanthiformes</taxon>
        <taxon>Coelacanthidae</taxon>
        <taxon>Latimeria</taxon>
    </lineage>
</organism>
<keyword evidence="10" id="KW-0804">Transcription</keyword>
<evidence type="ECO:0000256" key="8">
    <source>
        <dbReference type="ARBA" id="ARBA00023125"/>
    </source>
</evidence>
<dbReference type="InParanoid" id="H3B212"/>
<keyword evidence="16" id="KW-1185">Reference proteome</keyword>
<comment type="subcellular location">
    <subcellularLocation>
        <location evidence="2">Mitochondrion</location>
    </subcellularLocation>
    <subcellularLocation>
        <location evidence="1">Nucleus</location>
    </subcellularLocation>
</comment>
<dbReference type="EMBL" id="AFYH01103453">
    <property type="status" value="NOT_ANNOTATED_CDS"/>
    <property type="molecule type" value="Genomic_DNA"/>
</dbReference>
<dbReference type="EMBL" id="AFYH01103459">
    <property type="status" value="NOT_ANNOTATED_CDS"/>
    <property type="molecule type" value="Genomic_DNA"/>
</dbReference>
<reference evidence="15" key="2">
    <citation type="submission" date="2025-08" db="UniProtKB">
        <authorList>
            <consortium name="Ensembl"/>
        </authorList>
    </citation>
    <scope>IDENTIFICATION</scope>
</reference>
<dbReference type="Bgee" id="ENSLACG00000014030">
    <property type="expression patterns" value="Expressed in post-anal tail muscle and 6 other cell types or tissues"/>
</dbReference>
<dbReference type="EMBL" id="AFYH01103457">
    <property type="status" value="NOT_ANNOTATED_CDS"/>
    <property type="molecule type" value="Genomic_DNA"/>
</dbReference>
<dbReference type="GeneID" id="102352049"/>
<keyword evidence="7" id="KW-0805">Transcription regulation</keyword>
<evidence type="ECO:0000256" key="11">
    <source>
        <dbReference type="ARBA" id="ARBA00023242"/>
    </source>
</evidence>
<feature type="repeat" description="PPR" evidence="13">
    <location>
        <begin position="206"/>
        <end position="240"/>
    </location>
</feature>
<dbReference type="EMBL" id="AFYH01103461">
    <property type="status" value="NOT_ANNOTATED_CDS"/>
    <property type="molecule type" value="Genomic_DNA"/>
</dbReference>
<evidence type="ECO:0000256" key="7">
    <source>
        <dbReference type="ARBA" id="ARBA00023015"/>
    </source>
</evidence>
<feature type="repeat" description="PPR" evidence="13">
    <location>
        <begin position="766"/>
        <end position="800"/>
    </location>
</feature>
<dbReference type="OMA" id="HIDRNKI"/>
<dbReference type="STRING" id="7897.ENSLACP00000015933"/>
<keyword evidence="6" id="KW-0809">Transit peptide</keyword>
<dbReference type="HOGENOM" id="CLU_006166_0_0_1"/>
<evidence type="ECO:0000256" key="10">
    <source>
        <dbReference type="ARBA" id="ARBA00023163"/>
    </source>
</evidence>
<evidence type="ECO:0000313" key="16">
    <source>
        <dbReference type="Proteomes" id="UP000008672"/>
    </source>
</evidence>
<dbReference type="EMBL" id="AFYH01103454">
    <property type="status" value="NOT_ANNOTATED_CDS"/>
    <property type="molecule type" value="Genomic_DNA"/>
</dbReference>
<dbReference type="Pfam" id="PF01535">
    <property type="entry name" value="PPR"/>
    <property type="match status" value="2"/>
</dbReference>
<dbReference type="FunFam" id="1.25.40.10:FF:000428">
    <property type="entry name" value="Leucine-rich PPR motif-containing protein, mitochondrial"/>
    <property type="match status" value="1"/>
</dbReference>
<keyword evidence="5" id="KW-0694">RNA-binding</keyword>
<evidence type="ECO:0000256" key="9">
    <source>
        <dbReference type="ARBA" id="ARBA00023128"/>
    </source>
</evidence>
<dbReference type="GeneTree" id="ENSGT00390000016775"/>
<keyword evidence="8" id="KW-0238">DNA-binding</keyword>
<dbReference type="EMBL" id="AFYH01103460">
    <property type="status" value="NOT_ANNOTATED_CDS"/>
    <property type="molecule type" value="Genomic_DNA"/>
</dbReference>
<keyword evidence="11" id="KW-0539">Nucleus</keyword>
<accession>H3B212</accession>
<protein>
    <recommendedName>
        <fullName evidence="12">Leucine-rich PPR motif-containing protein, mitochondrial</fullName>
    </recommendedName>
</protein>
<dbReference type="InterPro" id="IPR011990">
    <property type="entry name" value="TPR-like_helical_dom_sf"/>
</dbReference>
<dbReference type="GO" id="GO:0003677">
    <property type="term" value="F:DNA binding"/>
    <property type="evidence" value="ECO:0007669"/>
    <property type="project" value="UniProtKB-KW"/>
</dbReference>
<name>H3B212_LATCH</name>
<dbReference type="CTD" id="10128"/>
<evidence type="ECO:0000256" key="6">
    <source>
        <dbReference type="ARBA" id="ARBA00022946"/>
    </source>
</evidence>
<dbReference type="Proteomes" id="UP000008672">
    <property type="component" value="Unassembled WGS sequence"/>
</dbReference>
<dbReference type="GO" id="GO:0005739">
    <property type="term" value="C:mitochondrion"/>
    <property type="evidence" value="ECO:0007669"/>
    <property type="project" value="UniProtKB-SubCell"/>
</dbReference>
<dbReference type="OrthoDB" id="185373at2759"/>
<keyword evidence="9" id="KW-0496">Mitochondrion</keyword>
<dbReference type="Ensembl" id="ENSLACT00000016043.1">
    <property type="protein sequence ID" value="ENSLACP00000015933.1"/>
    <property type="gene ID" value="ENSLACG00000014030.1"/>
</dbReference>
<dbReference type="KEGG" id="lcm:102352049"/>
<dbReference type="eggNOG" id="KOG4318">
    <property type="taxonomic scope" value="Eukaryota"/>
</dbReference>
<dbReference type="GO" id="GO:0005634">
    <property type="term" value="C:nucleus"/>
    <property type="evidence" value="ECO:0007669"/>
    <property type="project" value="UniProtKB-SubCell"/>
</dbReference>
<dbReference type="EMBL" id="AFYH01103458">
    <property type="status" value="NOT_ANNOTATED_CDS"/>
    <property type="molecule type" value="Genomic_DNA"/>
</dbReference>
<dbReference type="GO" id="GO:0070129">
    <property type="term" value="P:regulation of mitochondrial translation"/>
    <property type="evidence" value="ECO:0007669"/>
    <property type="project" value="TreeGrafter"/>
</dbReference>
<evidence type="ECO:0000259" key="14">
    <source>
        <dbReference type="Pfam" id="PF17177"/>
    </source>
</evidence>
<dbReference type="EMBL" id="AFYH01103452">
    <property type="status" value="NOT_ANNOTATED_CDS"/>
    <property type="molecule type" value="Genomic_DNA"/>
</dbReference>
<sequence>MAALLRSARRLRFYSLLTPGKAARASRRGLTSPPLCCRARAEGQVVGGLQPAVAVAKRCLNSNVRLFAIATQQKGTSGEEPSPAIRNKQSQQFDWALNKLDSSVRRTGRITKTLLLKIFHDMCRTGYPSGNQALLLLRSCGSLLPEMQLTERTELAHRIWDKLQELGAVFDVSHYNALLKVYLQNEHKFSPTEFLAKMEAANIQSNRVTYQRLIAAYCNEGDIEGASKILGFMKNREIPITEAVFNSLVTGHARAGDMADAENILKVMQDAGIEPGPDTYLALLSAYAEKGNIDNIKQILEKDEKSDANLMDRDLMQVMFKLAKAGYPQYVQDIVEHMRHDRGYVPDAMNLCLSLITQGLEDTAFQVLKTFPALHTGNQNGESPDLGNFFLRHCVNLDMPVDKLKKFCDGLKEGNLHNTAVQFTLYCALEANKTEMSVGLMKVMKEEGLPIRSHFFWPLLAAQQKEKNVQGTVKLLKAMQDFGADPDVETYTNYVLTSFENVESARALLEESGVKVDEAGFSTSVVRTEAVNGRLENVFSLLSSSNMPATELSNFRGSLTLGFKRCQDVDLLAKITELLYKDGRYCQTPPGPTEAVGYFLYNLIDSMSDSEVQAKEEHLRQYFHQLKKMNIVIPANIYRGIRNLLDSYHVPELIKDVLILVDEKDQLSISEIPKDLESQVSTLEKKLAEFKAEGKPVGDVLRQLILALCSEENMQKALELKTIYESDMVVGGYAALINLCCRHDNAEEALNLKQEVTRRDSSVVLDISKYLALVKVLAKHKRLEDSISILKEMKEKDVPIKDVTVSSLFHILNAAAMRGEIEVVNRLHESIVTLGLAKPTANLCSPLVTVHLEKGDLSAALEAIIACAKNYNQMPRLHDVLCKLVESGDTDLLQKAMDFVSQERGEMTMLYDLFFAFLQTGKYREARKIIETPGLRARPGRLQWFSEKCIAANQVEALENVVEMTHKLFECDRDQMYFYLLKLYKENNDWRKADATWTKMQEDNVIPRERTLRLLADILKSNGQEVPFDVPKAWYEDAVKVENTVSDARSTTRTGLNLSPAELANDFQHRILTLCKRKKAQEALEVFQDAEKTGLVLSSAAYSNLLKALLAESLLEDALEVKNRAETRIKGFILNDAANSLLIITQVRRDYLKDALASLKSMLQADQVPTQLAVTRLVQAFGMKGDVESVQVVKYMMKTLGGSINLSNMLFINNIVLAHIKNDNVDKAVEYVEHLFTSEKQSSDPQVTSMAFVYRKVIEEKLDTALDALSAMAERLANHFAVYRPVTDLFLQYLDSGKKEEAQFLLQRCAAIAEQRDILVSYISRTAQRSGQAEKIQGLLEIIPDFSERKLAYSYLLKCQALNNDVTSAKVLYEKMKEEKITPDELFLKRLAVLLKNAGESVPFTEPPESFKFYADKLREEKQNRSSFAED</sequence>
<dbReference type="RefSeq" id="XP_005999623.1">
    <property type="nucleotide sequence ID" value="XM_005999561.3"/>
</dbReference>
<evidence type="ECO:0000313" key="15">
    <source>
        <dbReference type="Ensembl" id="ENSLACP00000015933.1"/>
    </source>
</evidence>